<proteinExistence type="predicted"/>
<sequence length="427" mass="48177">MVIHVVQPGETIFTISEYYKIPVDRLIFENGIINPANLAVGQTIVIVQPETLYTVQSGDTLESIAVQHGVTPMEILRNNPYLSDREILYVGESIVISYQTNKTRTIATSGYIFPYIDKSVLIKTLPFLSYLAIFNYRATSEGEIISRADDTELIQLAKTYGTAPMMFVSTITEEGIVSREVTNIILNNPSVQNRLIYNALQILKEKGFYGINIYAETITNENINSFAEFLKKAASILHSEGFRVVITITPITNIDTPNVSIVNIDYSKLAEFVDGIMFSSYEWARTYSYPNAIHPINVIRELLNYAVSIIPPEKIFLGITTLGYDWTLPYVPGATEAVVISNNSAVQLAADNGIPIQFNEAAQSPYFYYTDIDGILHVVWFKDARSFDARAGLAEEYNLQGLSFWNVMKFDTQLWLIINTQYYIQKF</sequence>
<dbReference type="GO" id="GO:0012505">
    <property type="term" value="C:endomembrane system"/>
    <property type="evidence" value="ECO:0007669"/>
    <property type="project" value="TreeGrafter"/>
</dbReference>
<dbReference type="STRING" id="29354.IO98_07980"/>
<dbReference type="Gene3D" id="3.10.350.10">
    <property type="entry name" value="LysM domain"/>
    <property type="match status" value="2"/>
</dbReference>
<keyword evidence="5" id="KW-1185">Reference proteome</keyword>
<dbReference type="OrthoDB" id="9769314at2"/>
<dbReference type="GO" id="GO:0070492">
    <property type="term" value="F:oligosaccharide binding"/>
    <property type="evidence" value="ECO:0007669"/>
    <property type="project" value="TreeGrafter"/>
</dbReference>
<dbReference type="Gene3D" id="3.20.20.80">
    <property type="entry name" value="Glycosidases"/>
    <property type="match status" value="1"/>
</dbReference>
<evidence type="ECO:0000313" key="5">
    <source>
        <dbReference type="Proteomes" id="UP000028525"/>
    </source>
</evidence>
<dbReference type="PANTHER" id="PTHR46066:SF2">
    <property type="entry name" value="CHITINASE DOMAIN-CONTAINING PROTEIN 1"/>
    <property type="match status" value="1"/>
</dbReference>
<evidence type="ECO:0000259" key="3">
    <source>
        <dbReference type="PROSITE" id="PS51910"/>
    </source>
</evidence>
<dbReference type="SUPFAM" id="SSF54106">
    <property type="entry name" value="LysM domain"/>
    <property type="match status" value="2"/>
</dbReference>
<feature type="domain" description="LysM" evidence="2">
    <location>
        <begin position="51"/>
        <end position="96"/>
    </location>
</feature>
<evidence type="ECO:0000256" key="1">
    <source>
        <dbReference type="ARBA" id="ARBA00023295"/>
    </source>
</evidence>
<dbReference type="AlphaFoldDB" id="A0A084JNZ7"/>
<keyword evidence="1" id="KW-0378">Hydrolase</keyword>
<comment type="caution">
    <text evidence="4">The sequence shown here is derived from an EMBL/GenBank/DDBJ whole genome shotgun (WGS) entry which is preliminary data.</text>
</comment>
<feature type="domain" description="LysM" evidence="2">
    <location>
        <begin position="2"/>
        <end position="46"/>
    </location>
</feature>
<feature type="domain" description="GH18" evidence="3">
    <location>
        <begin position="93"/>
        <end position="427"/>
    </location>
</feature>
<protein>
    <recommendedName>
        <fullName evidence="6">Spore germination protein</fullName>
    </recommendedName>
</protein>
<reference evidence="4 5" key="1">
    <citation type="submission" date="2014-07" db="EMBL/GenBank/DDBJ databases">
        <title>Draft genome of Clostridium celerecrescens 152B isolated from sediments associated with methane hydrate from Krishna Godavari basin.</title>
        <authorList>
            <person name="Honkalas V.S."/>
            <person name="Dabir A.P."/>
            <person name="Arora P."/>
            <person name="Dhakephalkar P.K."/>
        </authorList>
    </citation>
    <scope>NUCLEOTIDE SEQUENCE [LARGE SCALE GENOMIC DNA]</scope>
    <source>
        <strain evidence="4 5">152B</strain>
    </source>
</reference>
<dbReference type="GO" id="GO:0016798">
    <property type="term" value="F:hydrolase activity, acting on glycosyl bonds"/>
    <property type="evidence" value="ECO:0007669"/>
    <property type="project" value="UniProtKB-KW"/>
</dbReference>
<dbReference type="SUPFAM" id="SSF51445">
    <property type="entry name" value="(Trans)glycosidases"/>
    <property type="match status" value="1"/>
</dbReference>
<keyword evidence="1" id="KW-0326">Glycosidase</keyword>
<organism evidence="4 5">
    <name type="scientific">Lacrimispora celerecrescens</name>
    <dbReference type="NCBI Taxonomy" id="29354"/>
    <lineage>
        <taxon>Bacteria</taxon>
        <taxon>Bacillati</taxon>
        <taxon>Bacillota</taxon>
        <taxon>Clostridia</taxon>
        <taxon>Lachnospirales</taxon>
        <taxon>Lachnospiraceae</taxon>
        <taxon>Lacrimispora</taxon>
    </lineage>
</organism>
<dbReference type="InterPro" id="IPR029070">
    <property type="entry name" value="Chitinase_insertion_sf"/>
</dbReference>
<dbReference type="PANTHER" id="PTHR46066">
    <property type="entry name" value="CHITINASE DOMAIN-CONTAINING PROTEIN 1 FAMILY MEMBER"/>
    <property type="match status" value="1"/>
</dbReference>
<dbReference type="InterPro" id="IPR017853">
    <property type="entry name" value="GH"/>
</dbReference>
<dbReference type="CDD" id="cd00118">
    <property type="entry name" value="LysM"/>
    <property type="match status" value="2"/>
</dbReference>
<dbReference type="InterPro" id="IPR018392">
    <property type="entry name" value="LysM"/>
</dbReference>
<gene>
    <name evidence="4" type="ORF">IO98_07980</name>
</gene>
<name>A0A084JNZ7_9FIRM</name>
<dbReference type="InterPro" id="IPR036779">
    <property type="entry name" value="LysM_dom_sf"/>
</dbReference>
<dbReference type="Proteomes" id="UP000028525">
    <property type="component" value="Unassembled WGS sequence"/>
</dbReference>
<dbReference type="GO" id="GO:0005975">
    <property type="term" value="P:carbohydrate metabolic process"/>
    <property type="evidence" value="ECO:0007669"/>
    <property type="project" value="InterPro"/>
</dbReference>
<dbReference type="PROSITE" id="PS51910">
    <property type="entry name" value="GH18_2"/>
    <property type="match status" value="1"/>
</dbReference>
<dbReference type="PROSITE" id="PS51782">
    <property type="entry name" value="LYSM"/>
    <property type="match status" value="2"/>
</dbReference>
<dbReference type="Gene3D" id="3.10.50.10">
    <property type="match status" value="1"/>
</dbReference>
<evidence type="ECO:0000259" key="2">
    <source>
        <dbReference type="PROSITE" id="PS51782"/>
    </source>
</evidence>
<evidence type="ECO:0008006" key="6">
    <source>
        <dbReference type="Google" id="ProtNLM"/>
    </source>
</evidence>
<dbReference type="GO" id="GO:0008061">
    <property type="term" value="F:chitin binding"/>
    <property type="evidence" value="ECO:0007669"/>
    <property type="project" value="InterPro"/>
</dbReference>
<dbReference type="InterPro" id="IPR011583">
    <property type="entry name" value="Chitinase_II/V-like_cat"/>
</dbReference>
<dbReference type="Pfam" id="PF00704">
    <property type="entry name" value="Glyco_hydro_18"/>
    <property type="match status" value="1"/>
</dbReference>
<dbReference type="Pfam" id="PF01476">
    <property type="entry name" value="LysM"/>
    <property type="match status" value="2"/>
</dbReference>
<dbReference type="SMART" id="SM00636">
    <property type="entry name" value="Glyco_18"/>
    <property type="match status" value="1"/>
</dbReference>
<dbReference type="RefSeq" id="WP_038279893.1">
    <property type="nucleotide sequence ID" value="NZ_JPME01000010.1"/>
</dbReference>
<evidence type="ECO:0000313" key="4">
    <source>
        <dbReference type="EMBL" id="KEZ90681.1"/>
    </source>
</evidence>
<dbReference type="EMBL" id="JPME01000010">
    <property type="protein sequence ID" value="KEZ90681.1"/>
    <property type="molecule type" value="Genomic_DNA"/>
</dbReference>
<accession>A0A084JNZ7</accession>
<dbReference type="SMART" id="SM00257">
    <property type="entry name" value="LysM"/>
    <property type="match status" value="2"/>
</dbReference>
<dbReference type="InterPro" id="IPR001223">
    <property type="entry name" value="Glyco_hydro18_cat"/>
</dbReference>